<evidence type="ECO:0000259" key="8">
    <source>
        <dbReference type="Pfam" id="PF01261"/>
    </source>
</evidence>
<dbReference type="InterPro" id="IPR013022">
    <property type="entry name" value="Xyl_isomerase-like_TIM-brl"/>
</dbReference>
<keyword evidence="9" id="KW-0540">Nuclease</keyword>
<keyword evidence="5" id="KW-0378">Hydrolase</keyword>
<dbReference type="InterPro" id="IPR001719">
    <property type="entry name" value="AP_endonuc_2"/>
</dbReference>
<keyword evidence="7" id="KW-0234">DNA repair</keyword>
<feature type="domain" description="Xylose isomerase-like TIM barrel" evidence="8">
    <location>
        <begin position="46"/>
        <end position="273"/>
    </location>
</feature>
<dbReference type="Pfam" id="PF01261">
    <property type="entry name" value="AP_endonuc_2"/>
    <property type="match status" value="1"/>
</dbReference>
<organism evidence="9">
    <name type="scientific">Pithovirus LCPAC401</name>
    <dbReference type="NCBI Taxonomy" id="2506595"/>
    <lineage>
        <taxon>Viruses</taxon>
        <taxon>Pithoviruses</taxon>
    </lineage>
</organism>
<evidence type="ECO:0000256" key="3">
    <source>
        <dbReference type="ARBA" id="ARBA00022723"/>
    </source>
</evidence>
<dbReference type="InterPro" id="IPR018246">
    <property type="entry name" value="AP_endonuc_F2_Zn_BS"/>
</dbReference>
<dbReference type="GO" id="GO:0008270">
    <property type="term" value="F:zinc ion binding"/>
    <property type="evidence" value="ECO:0007669"/>
    <property type="project" value="InterPro"/>
</dbReference>
<dbReference type="Gene3D" id="3.20.20.150">
    <property type="entry name" value="Divalent-metal-dependent TIM barrel enzymes"/>
    <property type="match status" value="1"/>
</dbReference>
<evidence type="ECO:0000256" key="1">
    <source>
        <dbReference type="ARBA" id="ARBA00001947"/>
    </source>
</evidence>
<keyword evidence="6" id="KW-0862">Zinc</keyword>
<dbReference type="PROSITE" id="PS51432">
    <property type="entry name" value="AP_NUCLEASE_F2_4"/>
    <property type="match status" value="1"/>
</dbReference>
<dbReference type="GO" id="GO:0006284">
    <property type="term" value="P:base-excision repair"/>
    <property type="evidence" value="ECO:0007669"/>
    <property type="project" value="TreeGrafter"/>
</dbReference>
<dbReference type="GO" id="GO:0008081">
    <property type="term" value="F:phosphoric diester hydrolase activity"/>
    <property type="evidence" value="ECO:0007669"/>
    <property type="project" value="TreeGrafter"/>
</dbReference>
<evidence type="ECO:0000313" key="9">
    <source>
        <dbReference type="EMBL" id="QBK92509.1"/>
    </source>
</evidence>
<evidence type="ECO:0000256" key="6">
    <source>
        <dbReference type="ARBA" id="ARBA00022833"/>
    </source>
</evidence>
<comment type="similarity">
    <text evidence="2">Belongs to the AP endonuclease 2 family.</text>
</comment>
<proteinExistence type="inferred from homology"/>
<dbReference type="PROSITE" id="PS00731">
    <property type="entry name" value="AP_NUCLEASE_F2_3"/>
    <property type="match status" value="1"/>
</dbReference>
<keyword evidence="4" id="KW-0227">DNA damage</keyword>
<dbReference type="PANTHER" id="PTHR21445:SF0">
    <property type="entry name" value="APURINIC-APYRIMIDINIC ENDONUCLEASE"/>
    <property type="match status" value="1"/>
</dbReference>
<dbReference type="GO" id="GO:0003677">
    <property type="term" value="F:DNA binding"/>
    <property type="evidence" value="ECO:0007669"/>
    <property type="project" value="InterPro"/>
</dbReference>
<keyword evidence="9" id="KW-0255">Endonuclease</keyword>
<dbReference type="GO" id="GO:0003906">
    <property type="term" value="F:DNA-(apurinic or apyrimidinic site) endonuclease activity"/>
    <property type="evidence" value="ECO:0007669"/>
    <property type="project" value="TreeGrafter"/>
</dbReference>
<dbReference type="InterPro" id="IPR036237">
    <property type="entry name" value="Xyl_isomerase-like_sf"/>
</dbReference>
<name>A0A481ZBQ0_9VIRU</name>
<keyword evidence="3" id="KW-0479">Metal-binding</keyword>
<reference evidence="9" key="1">
    <citation type="journal article" date="2019" name="MBio">
        <title>Virus Genomes from Deep Sea Sediments Expand the Ocean Megavirome and Support Independent Origins of Viral Gigantism.</title>
        <authorList>
            <person name="Backstrom D."/>
            <person name="Yutin N."/>
            <person name="Jorgensen S.L."/>
            <person name="Dharamshi J."/>
            <person name="Homa F."/>
            <person name="Zaremba-Niedwiedzka K."/>
            <person name="Spang A."/>
            <person name="Wolf Y.I."/>
            <person name="Koonin E.V."/>
            <person name="Ettema T.J."/>
        </authorList>
    </citation>
    <scope>NUCLEOTIDE SEQUENCE</scope>
</reference>
<dbReference type="PANTHER" id="PTHR21445">
    <property type="entry name" value="ENDONUCLEASE IV ENDODEOXYRIBONUCLEASE IV"/>
    <property type="match status" value="1"/>
</dbReference>
<protein>
    <submittedName>
        <fullName evidence="9">AP (Apurinic) endonuclease family 2</fullName>
    </submittedName>
</protein>
<dbReference type="SUPFAM" id="SSF51658">
    <property type="entry name" value="Xylose isomerase-like"/>
    <property type="match status" value="1"/>
</dbReference>
<evidence type="ECO:0000256" key="7">
    <source>
        <dbReference type="ARBA" id="ARBA00023204"/>
    </source>
</evidence>
<dbReference type="EMBL" id="MK500578">
    <property type="protein sequence ID" value="QBK92509.1"/>
    <property type="molecule type" value="Genomic_DNA"/>
</dbReference>
<accession>A0A481ZBQ0</accession>
<dbReference type="SMART" id="SM00518">
    <property type="entry name" value="AP2Ec"/>
    <property type="match status" value="1"/>
</dbReference>
<evidence type="ECO:0000256" key="2">
    <source>
        <dbReference type="ARBA" id="ARBA00005340"/>
    </source>
</evidence>
<sequence length="290" mass="32618">MDSKENNFGFHVKKEKTLLETVKKGKILQIYISSPRGHTVGCNIDDIEATREYVNENEIKLYIHSSLTINLCGASKLEKDKRFLQKKQNSISCLAEQMDVASLLNAQLVVHSGSCVDKKRQYEELCKNVKEAFTRKTKFVVDPKKRHMLLENSAGEGNKLGSTIQELADILACLPDDIAERVDLVIDTAHISGRGEYNLGTKEGIDDLYDDIDNIIGINRVKLIHLNDSFVPFGSRVDRHAALCLGTIWKDNIDTLKYFIEKFKGIPMIGEPPKSSINDLNLLKELGLID</sequence>
<evidence type="ECO:0000256" key="5">
    <source>
        <dbReference type="ARBA" id="ARBA00022801"/>
    </source>
</evidence>
<comment type="cofactor">
    <cofactor evidence="1">
        <name>Zn(2+)</name>
        <dbReference type="ChEBI" id="CHEBI:29105"/>
    </cofactor>
</comment>
<evidence type="ECO:0000256" key="4">
    <source>
        <dbReference type="ARBA" id="ARBA00022763"/>
    </source>
</evidence>
<gene>
    <name evidence="9" type="ORF">LCPAC401_01470</name>
</gene>